<dbReference type="InterPro" id="IPR047057">
    <property type="entry name" value="MerR_fam"/>
</dbReference>
<dbReference type="EMBL" id="BMKR01000008">
    <property type="protein sequence ID" value="GGF78482.1"/>
    <property type="molecule type" value="Genomic_DNA"/>
</dbReference>
<reference evidence="3" key="2">
    <citation type="submission" date="2020-09" db="EMBL/GenBank/DDBJ databases">
        <authorList>
            <person name="Sun Q."/>
            <person name="Zhou Y."/>
        </authorList>
    </citation>
    <scope>NUCLEOTIDE SEQUENCE</scope>
    <source>
        <strain evidence="3">CGMCC 1.16134</strain>
    </source>
</reference>
<dbReference type="Pfam" id="PF13411">
    <property type="entry name" value="MerR_1"/>
    <property type="match status" value="1"/>
</dbReference>
<evidence type="ECO:0000313" key="3">
    <source>
        <dbReference type="EMBL" id="GGF78482.1"/>
    </source>
</evidence>
<evidence type="ECO:0000259" key="2">
    <source>
        <dbReference type="PROSITE" id="PS50937"/>
    </source>
</evidence>
<dbReference type="GO" id="GO:0008757">
    <property type="term" value="F:S-adenosylmethionine-dependent methyltransferase activity"/>
    <property type="evidence" value="ECO:0007669"/>
    <property type="project" value="InterPro"/>
</dbReference>
<name>A0A917CCA5_9BACL</name>
<dbReference type="Pfam" id="PF08241">
    <property type="entry name" value="Methyltransf_11"/>
    <property type="match status" value="1"/>
</dbReference>
<comment type="caution">
    <text evidence="3">The sequence shown here is derived from an EMBL/GenBank/DDBJ whole genome shotgun (WGS) entry which is preliminary data.</text>
</comment>
<feature type="domain" description="HTH merR-type" evidence="2">
    <location>
        <begin position="5"/>
        <end position="73"/>
    </location>
</feature>
<dbReference type="RefSeq" id="WP_229696099.1">
    <property type="nucleotide sequence ID" value="NZ_BMKR01000008.1"/>
</dbReference>
<dbReference type="SUPFAM" id="SSF46955">
    <property type="entry name" value="Putative DNA-binding domain"/>
    <property type="match status" value="1"/>
</dbReference>
<dbReference type="SUPFAM" id="SSF53335">
    <property type="entry name" value="S-adenosyl-L-methionine-dependent methyltransferases"/>
    <property type="match status" value="1"/>
</dbReference>
<dbReference type="PANTHER" id="PTHR30204">
    <property type="entry name" value="REDOX-CYCLING DRUG-SENSING TRANSCRIPTIONAL ACTIVATOR SOXR"/>
    <property type="match status" value="1"/>
</dbReference>
<sequence length="405" mass="46208">MNQKGLTTGQIAKRTGMTIRALRYYDRIGLLKPSQYEGKTRLYSKGDVAKLQKLSVLKFIGLSLEEMGTVMESDDENADLRSSLLLQKQLILQKMRHMEGVVQAIEASMGYMEQQDNEPDWEELTGMIQTVQTERDWGEQYQNAVRLQARMHLYDRFSTNQIGWHEWFFEQVQQAASLHPPAVPLKLLDIGCGDASLWARNKGRIPPHWEITLADASAGMLEDARSSLGESAVRFKFRQADVRALPFAEGEFQIVIANHMLYHVEELTPAFKEISRVLSEKGIFFASTMSSRHLLEMEELAREFDPGLRVLDDTIERFNLYNGAELLNPWFPGAELVRYKDSLVVTEAGPLIRYMTSTPMNAGKRLTGQAMEQFTAFVERKMLEKGSIVISKDMGYFSFSKALKR</sequence>
<protein>
    <submittedName>
        <fullName evidence="3">MerR family transcriptional regulator</fullName>
    </submittedName>
</protein>
<keyword evidence="1" id="KW-0238">DNA-binding</keyword>
<proteinExistence type="predicted"/>
<dbReference type="InterPro" id="IPR029063">
    <property type="entry name" value="SAM-dependent_MTases_sf"/>
</dbReference>
<organism evidence="3 4">
    <name type="scientific">Paenibacillus albidus</name>
    <dbReference type="NCBI Taxonomy" id="2041023"/>
    <lineage>
        <taxon>Bacteria</taxon>
        <taxon>Bacillati</taxon>
        <taxon>Bacillota</taxon>
        <taxon>Bacilli</taxon>
        <taxon>Bacillales</taxon>
        <taxon>Paenibacillaceae</taxon>
        <taxon>Paenibacillus</taxon>
    </lineage>
</organism>
<dbReference type="GO" id="GO:0003677">
    <property type="term" value="F:DNA binding"/>
    <property type="evidence" value="ECO:0007669"/>
    <property type="project" value="UniProtKB-KW"/>
</dbReference>
<accession>A0A917CCA5</accession>
<keyword evidence="4" id="KW-1185">Reference proteome</keyword>
<gene>
    <name evidence="3" type="ORF">GCM10010912_24430</name>
</gene>
<dbReference type="PRINTS" id="PR00040">
    <property type="entry name" value="HTHMERR"/>
</dbReference>
<dbReference type="PANTHER" id="PTHR30204:SF96">
    <property type="entry name" value="CHROMOSOME-ANCHORING PROTEIN RACA"/>
    <property type="match status" value="1"/>
</dbReference>
<dbReference type="InterPro" id="IPR009061">
    <property type="entry name" value="DNA-bd_dom_put_sf"/>
</dbReference>
<dbReference type="CDD" id="cd02440">
    <property type="entry name" value="AdoMet_MTases"/>
    <property type="match status" value="1"/>
</dbReference>
<evidence type="ECO:0000256" key="1">
    <source>
        <dbReference type="ARBA" id="ARBA00023125"/>
    </source>
</evidence>
<reference evidence="3" key="1">
    <citation type="journal article" date="2014" name="Int. J. Syst. Evol. Microbiol.">
        <title>Complete genome sequence of Corynebacterium casei LMG S-19264T (=DSM 44701T), isolated from a smear-ripened cheese.</title>
        <authorList>
            <consortium name="US DOE Joint Genome Institute (JGI-PGF)"/>
            <person name="Walter F."/>
            <person name="Albersmeier A."/>
            <person name="Kalinowski J."/>
            <person name="Ruckert C."/>
        </authorList>
    </citation>
    <scope>NUCLEOTIDE SEQUENCE</scope>
    <source>
        <strain evidence="3">CGMCC 1.16134</strain>
    </source>
</reference>
<dbReference type="GO" id="GO:0003700">
    <property type="term" value="F:DNA-binding transcription factor activity"/>
    <property type="evidence" value="ECO:0007669"/>
    <property type="project" value="InterPro"/>
</dbReference>
<dbReference type="InterPro" id="IPR013216">
    <property type="entry name" value="Methyltransf_11"/>
</dbReference>
<dbReference type="AlphaFoldDB" id="A0A917CCA5"/>
<dbReference type="Gene3D" id="1.10.1660.10">
    <property type="match status" value="1"/>
</dbReference>
<evidence type="ECO:0000313" key="4">
    <source>
        <dbReference type="Proteomes" id="UP000637643"/>
    </source>
</evidence>
<dbReference type="CDD" id="cd01106">
    <property type="entry name" value="HTH_TipAL-Mta"/>
    <property type="match status" value="1"/>
</dbReference>
<dbReference type="Gene3D" id="3.40.50.150">
    <property type="entry name" value="Vaccinia Virus protein VP39"/>
    <property type="match status" value="1"/>
</dbReference>
<dbReference type="Proteomes" id="UP000637643">
    <property type="component" value="Unassembled WGS sequence"/>
</dbReference>
<dbReference type="PROSITE" id="PS50937">
    <property type="entry name" value="HTH_MERR_2"/>
    <property type="match status" value="1"/>
</dbReference>
<dbReference type="InterPro" id="IPR000551">
    <property type="entry name" value="MerR-type_HTH_dom"/>
</dbReference>
<dbReference type="SMART" id="SM00422">
    <property type="entry name" value="HTH_MERR"/>
    <property type="match status" value="1"/>
</dbReference>